<protein>
    <submittedName>
        <fullName evidence="7">Insulin-like growth factor-binding protein complex acid labile subunit</fullName>
    </submittedName>
</protein>
<keyword evidence="6" id="KW-1185">Reference proteome</keyword>
<evidence type="ECO:0000256" key="1">
    <source>
        <dbReference type="ARBA" id="ARBA00022614"/>
    </source>
</evidence>
<reference evidence="6" key="1">
    <citation type="submission" date="2024-06" db="UniProtKB">
        <authorList>
            <consortium name="RefSeq"/>
        </authorList>
    </citation>
    <scope>NUCLEOTIDE SEQUENCE [LARGE SCALE GENOMIC DNA]</scope>
</reference>
<dbReference type="GO" id="GO:0005886">
    <property type="term" value="C:plasma membrane"/>
    <property type="evidence" value="ECO:0007669"/>
    <property type="project" value="TreeGrafter"/>
</dbReference>
<evidence type="ECO:0000259" key="5">
    <source>
        <dbReference type="SMART" id="SM00082"/>
    </source>
</evidence>
<evidence type="ECO:0000256" key="3">
    <source>
        <dbReference type="ARBA" id="ARBA00022737"/>
    </source>
</evidence>
<dbReference type="RefSeq" id="XP_022332935.1">
    <property type="nucleotide sequence ID" value="XM_022477227.1"/>
</dbReference>
<dbReference type="PANTHER" id="PTHR24369">
    <property type="entry name" value="ANTIGEN BSP, PUTATIVE-RELATED"/>
    <property type="match status" value="1"/>
</dbReference>
<accession>A0A8B8DYB0</accession>
<keyword evidence="1" id="KW-0433">Leucine-rich repeat</keyword>
<dbReference type="SUPFAM" id="SSF52058">
    <property type="entry name" value="L domain-like"/>
    <property type="match status" value="2"/>
</dbReference>
<feature type="chain" id="PRO_5033995313" evidence="4">
    <location>
        <begin position="23"/>
        <end position="975"/>
    </location>
</feature>
<dbReference type="InterPro" id="IPR032675">
    <property type="entry name" value="LRR_dom_sf"/>
</dbReference>
<dbReference type="SMART" id="SM00369">
    <property type="entry name" value="LRR_TYP"/>
    <property type="match status" value="17"/>
</dbReference>
<dbReference type="InterPro" id="IPR009003">
    <property type="entry name" value="Peptidase_S1_PA"/>
</dbReference>
<dbReference type="SUPFAM" id="SSF50494">
    <property type="entry name" value="Trypsin-like serine proteases"/>
    <property type="match status" value="1"/>
</dbReference>
<dbReference type="InterPro" id="IPR000483">
    <property type="entry name" value="Cys-rich_flank_reg_C"/>
</dbReference>
<dbReference type="SMART" id="SM00365">
    <property type="entry name" value="LRR_SD22"/>
    <property type="match status" value="11"/>
</dbReference>
<evidence type="ECO:0000256" key="2">
    <source>
        <dbReference type="ARBA" id="ARBA00022729"/>
    </source>
</evidence>
<dbReference type="GeneID" id="111130318"/>
<dbReference type="Gene3D" id="3.80.10.10">
    <property type="entry name" value="Ribonuclease Inhibitor"/>
    <property type="match status" value="4"/>
</dbReference>
<proteinExistence type="predicted"/>
<dbReference type="PROSITE" id="PS51450">
    <property type="entry name" value="LRR"/>
    <property type="match status" value="9"/>
</dbReference>
<reference evidence="7" key="2">
    <citation type="submission" date="2025-08" db="UniProtKB">
        <authorList>
            <consortium name="RefSeq"/>
        </authorList>
    </citation>
    <scope>IDENTIFICATION</scope>
    <source>
        <tissue evidence="7">Whole sample</tissue>
    </source>
</reference>
<evidence type="ECO:0000313" key="6">
    <source>
        <dbReference type="Proteomes" id="UP000694844"/>
    </source>
</evidence>
<dbReference type="KEGG" id="cvn:111130318"/>
<sequence>MVGEKLLFLCVVVLDLGYYGLGYSTYPRRYNRDSVWGTCPEHCRCMTLNSRGTRGLLDTWGEEQVSEKTLKYFSEGINDEAARNGRSMVCQGLRTLPDPIPADISKLTIFGDSSGQGRSSDVTVDTRIKKLERRSFRGNMRLKEISMSGNNLGILYPYIFYHLRDLKILNLPNNNIRHMSAAAFHGLFSLHELNLSDNMIRYLPTPLFNYLRELRSVNLNGNKIRAVQRDMFRALGKLEKLDLSRNNITDMYDDTFQHNTELTELYLSGNRLWKLRPEWFRTLHKLKSLSLRGNMIKTVEPETFRTLPNLKELLLSANMLQTIQDGAFKNMRQLDTLDVSTNDLTTVPTACFEDLQSLQELYLGKNKLSIIRNGTFNFGGNLKRLDLSGNLIETIEREALYPLKQAHSVDLSRNKIRVVTKDCIKDLHSLQNLDFGDNVIEDIEDDAFSGAVKLTQLNLKNNKLKIIYQKTFGPLTMLKTLDLGQNTINDIHSGGLANLRNLRSLSLSNNKLSKLEGNLFLSLYKLLELDISNNRIEELSNSSFHGLHNLEDLDLESNNIHTIAPQTFRSLPRIVTLDLKGNKLISFNFSIISELPYLSMVDLSENKLFNVQIGDDVKLHLSELSLSKNNLKEIPEKVKRIMTSSSLLLLEGNPWTCNCKAKWLKDPLLSRQIRIHSANDVICKSPSKLHGKKLFDLSDKELACQTTKDRNSSALQMCEASNFVKQRWYTPRSVRKSLLSRHATIVDDQRAPFVNGIMVSEDWVLTLGSRANDIIQSTNPNGFRVKVGKKGYRHIARTFVHPLIQYGTEYNVALLRLQYSKRNPEQSCIITSKQYSVLTSIFKHILVTTRVKGKTKFPKLKTRRGRISKSCTEKNLICATIKKPKRPLILVDGSPVYLGHNGDYRLAGLGVNIPAEKDYKYDFIPLWTVSDWMQSVLDEYNAKCHLNPRGIDVCSDLELPTLKDMESKIRRPEQH</sequence>
<dbReference type="Pfam" id="PF00560">
    <property type="entry name" value="LRR_1"/>
    <property type="match status" value="1"/>
</dbReference>
<dbReference type="InterPro" id="IPR001611">
    <property type="entry name" value="Leu-rich_rpt"/>
</dbReference>
<feature type="domain" description="LRRCT" evidence="5">
    <location>
        <begin position="653"/>
        <end position="705"/>
    </location>
</feature>
<organism evidence="6 7">
    <name type="scientific">Crassostrea virginica</name>
    <name type="common">Eastern oyster</name>
    <dbReference type="NCBI Taxonomy" id="6565"/>
    <lineage>
        <taxon>Eukaryota</taxon>
        <taxon>Metazoa</taxon>
        <taxon>Spiralia</taxon>
        <taxon>Lophotrochozoa</taxon>
        <taxon>Mollusca</taxon>
        <taxon>Bivalvia</taxon>
        <taxon>Autobranchia</taxon>
        <taxon>Pteriomorphia</taxon>
        <taxon>Ostreida</taxon>
        <taxon>Ostreoidea</taxon>
        <taxon>Ostreidae</taxon>
        <taxon>Crassostrea</taxon>
    </lineage>
</organism>
<keyword evidence="3" id="KW-0677">Repeat</keyword>
<dbReference type="PANTHER" id="PTHR24369:SF210">
    <property type="entry name" value="CHAOPTIN-RELATED"/>
    <property type="match status" value="1"/>
</dbReference>
<dbReference type="Proteomes" id="UP000694844">
    <property type="component" value="Chromosome 1"/>
</dbReference>
<name>A0A8B8DYB0_CRAVI</name>
<evidence type="ECO:0000256" key="4">
    <source>
        <dbReference type="SAM" id="SignalP"/>
    </source>
</evidence>
<feature type="signal peptide" evidence="4">
    <location>
        <begin position="1"/>
        <end position="22"/>
    </location>
</feature>
<dbReference type="PRINTS" id="PR00019">
    <property type="entry name" value="LEURICHRPT"/>
</dbReference>
<evidence type="ECO:0000313" key="7">
    <source>
        <dbReference type="RefSeq" id="XP_022332935.1"/>
    </source>
</evidence>
<dbReference type="SMART" id="SM00082">
    <property type="entry name" value="LRRCT"/>
    <property type="match status" value="1"/>
</dbReference>
<keyword evidence="2 4" id="KW-0732">Signal</keyword>
<dbReference type="FunFam" id="3.80.10.10:FF:001164">
    <property type="entry name" value="GH01279p"/>
    <property type="match status" value="1"/>
</dbReference>
<dbReference type="InterPro" id="IPR003591">
    <property type="entry name" value="Leu-rich_rpt_typical-subtyp"/>
</dbReference>
<dbReference type="Pfam" id="PF13855">
    <property type="entry name" value="LRR_8"/>
    <property type="match status" value="5"/>
</dbReference>
<gene>
    <name evidence="7" type="primary">LOC111130318</name>
</gene>
<dbReference type="AlphaFoldDB" id="A0A8B8DYB0"/>
<dbReference type="InterPro" id="IPR050541">
    <property type="entry name" value="LRR_TM_domain-containing"/>
</dbReference>
<dbReference type="OrthoDB" id="676979at2759"/>